<keyword evidence="8" id="KW-1185">Reference proteome</keyword>
<dbReference type="Proteomes" id="UP001156706">
    <property type="component" value="Unassembled WGS sequence"/>
</dbReference>
<dbReference type="PANTHER" id="PTHR11228:SF27">
    <property type="entry name" value="GLYCYL-RADICAL ENZYME ACTIVATING ENZYME MJ1227-RELATED"/>
    <property type="match status" value="1"/>
</dbReference>
<evidence type="ECO:0000256" key="5">
    <source>
        <dbReference type="ARBA" id="ARBA00023014"/>
    </source>
</evidence>
<dbReference type="SUPFAM" id="SSF102114">
    <property type="entry name" value="Radical SAM enzymes"/>
    <property type="match status" value="1"/>
</dbReference>
<name>A0ABQ5YIX9_9NEIS</name>
<dbReference type="PROSITE" id="PS51918">
    <property type="entry name" value="RADICAL_SAM"/>
    <property type="match status" value="1"/>
</dbReference>
<keyword evidence="5" id="KW-0411">Iron-sulfur</keyword>
<dbReference type="RefSeq" id="WP_284198016.1">
    <property type="nucleotide sequence ID" value="NZ_BSOG01000006.1"/>
</dbReference>
<protein>
    <submittedName>
        <fullName evidence="7">Anaerobic ribonucleoside-triphosphate reductase activating protein</fullName>
    </submittedName>
</protein>
<dbReference type="InterPro" id="IPR013785">
    <property type="entry name" value="Aldolase_TIM"/>
</dbReference>
<dbReference type="InterPro" id="IPR007197">
    <property type="entry name" value="rSAM"/>
</dbReference>
<comment type="caution">
    <text evidence="7">The sequence shown here is derived from an EMBL/GenBank/DDBJ whole genome shotgun (WGS) entry which is preliminary data.</text>
</comment>
<evidence type="ECO:0000256" key="2">
    <source>
        <dbReference type="ARBA" id="ARBA00022691"/>
    </source>
</evidence>
<evidence type="ECO:0000256" key="1">
    <source>
        <dbReference type="ARBA" id="ARBA00001966"/>
    </source>
</evidence>
<keyword evidence="3" id="KW-0479">Metal-binding</keyword>
<evidence type="ECO:0000313" key="7">
    <source>
        <dbReference type="EMBL" id="GLR14946.1"/>
    </source>
</evidence>
<proteinExistence type="predicted"/>
<reference evidence="8" key="1">
    <citation type="journal article" date="2019" name="Int. J. Syst. Evol. Microbiol.">
        <title>The Global Catalogue of Microorganisms (GCM) 10K type strain sequencing project: providing services to taxonomists for standard genome sequencing and annotation.</title>
        <authorList>
            <consortium name="The Broad Institute Genomics Platform"/>
            <consortium name="The Broad Institute Genome Sequencing Center for Infectious Disease"/>
            <person name="Wu L."/>
            <person name="Ma J."/>
        </authorList>
    </citation>
    <scope>NUCLEOTIDE SEQUENCE [LARGE SCALE GENOMIC DNA]</scope>
    <source>
        <strain evidence="8">NBRC 110044</strain>
    </source>
</reference>
<dbReference type="CDD" id="cd01335">
    <property type="entry name" value="Radical_SAM"/>
    <property type="match status" value="1"/>
</dbReference>
<dbReference type="Gene3D" id="3.20.20.70">
    <property type="entry name" value="Aldolase class I"/>
    <property type="match status" value="1"/>
</dbReference>
<dbReference type="PANTHER" id="PTHR11228">
    <property type="entry name" value="RADICAL SAM DOMAIN PROTEIN"/>
    <property type="match status" value="1"/>
</dbReference>
<gene>
    <name evidence="7" type="ORF">GCM10007907_37360</name>
</gene>
<dbReference type="Pfam" id="PF04055">
    <property type="entry name" value="Radical_SAM"/>
    <property type="match status" value="1"/>
</dbReference>
<dbReference type="SFLD" id="SFLDS00029">
    <property type="entry name" value="Radical_SAM"/>
    <property type="match status" value="1"/>
</dbReference>
<evidence type="ECO:0000259" key="6">
    <source>
        <dbReference type="PROSITE" id="PS51918"/>
    </source>
</evidence>
<comment type="cofactor">
    <cofactor evidence="1">
        <name>[4Fe-4S] cluster</name>
        <dbReference type="ChEBI" id="CHEBI:49883"/>
    </cofactor>
</comment>
<dbReference type="InterPro" id="IPR012840">
    <property type="entry name" value="NrdG2"/>
</dbReference>
<keyword evidence="4" id="KW-0408">Iron</keyword>
<dbReference type="EMBL" id="BSOG01000006">
    <property type="protein sequence ID" value="GLR14946.1"/>
    <property type="molecule type" value="Genomic_DNA"/>
</dbReference>
<sequence length="250" mass="27560">MNAASSPNNSLDRAIGLFHQVAPGPALVGPEEPAVAGLVPFSSVDWPGHLSAVVFIGGCPWRCGYCHNPHLQSRRAQYHWPALCNWLETRRDLLDAVVFSGGEPLSERMLPQMIAAVRTMGFKVALHTAGIYPNRLAEILPELNWVGLDIKTHAKGHDALTGRERSHAPAAASLELMLESGVPFECRTTWSPAWLSEAELLALAQDLAARGVVQYAVQNYRVKPDIAPTAWLSTAARQQLQSWFRCFEYR</sequence>
<feature type="domain" description="Radical SAM core" evidence="6">
    <location>
        <begin position="46"/>
        <end position="250"/>
    </location>
</feature>
<dbReference type="InterPro" id="IPR050377">
    <property type="entry name" value="Radical_SAM_PqqE_MftC-like"/>
</dbReference>
<evidence type="ECO:0000256" key="3">
    <source>
        <dbReference type="ARBA" id="ARBA00022723"/>
    </source>
</evidence>
<evidence type="ECO:0000313" key="8">
    <source>
        <dbReference type="Proteomes" id="UP001156706"/>
    </source>
</evidence>
<accession>A0ABQ5YIX9</accession>
<keyword evidence="2" id="KW-0949">S-adenosyl-L-methionine</keyword>
<dbReference type="NCBIfam" id="TIGR02495">
    <property type="entry name" value="NrdG2"/>
    <property type="match status" value="1"/>
</dbReference>
<evidence type="ECO:0000256" key="4">
    <source>
        <dbReference type="ARBA" id="ARBA00023004"/>
    </source>
</evidence>
<dbReference type="SFLD" id="SFLDG01094">
    <property type="entry name" value="Uncharacterised_Radical_SAM_Su"/>
    <property type="match status" value="1"/>
</dbReference>
<organism evidence="7 8">
    <name type="scientific">Chitinimonas prasina</name>
    <dbReference type="NCBI Taxonomy" id="1434937"/>
    <lineage>
        <taxon>Bacteria</taxon>
        <taxon>Pseudomonadati</taxon>
        <taxon>Pseudomonadota</taxon>
        <taxon>Betaproteobacteria</taxon>
        <taxon>Neisseriales</taxon>
        <taxon>Chitinibacteraceae</taxon>
        <taxon>Chitinimonas</taxon>
    </lineage>
</organism>
<dbReference type="InterPro" id="IPR058240">
    <property type="entry name" value="rSAM_sf"/>
</dbReference>